<reference evidence="1" key="1">
    <citation type="submission" date="2018-06" db="EMBL/GenBank/DDBJ databases">
        <authorList>
            <person name="Zhirakovskaya E."/>
        </authorList>
    </citation>
    <scope>NUCLEOTIDE SEQUENCE</scope>
</reference>
<dbReference type="EMBL" id="UOFD01000084">
    <property type="protein sequence ID" value="VAW55128.1"/>
    <property type="molecule type" value="Genomic_DNA"/>
</dbReference>
<proteinExistence type="predicted"/>
<evidence type="ECO:0000313" key="1">
    <source>
        <dbReference type="EMBL" id="VAW55128.1"/>
    </source>
</evidence>
<gene>
    <name evidence="1" type="ORF">MNBD_GAMMA06-2025</name>
</gene>
<dbReference type="AlphaFoldDB" id="A0A3B0WGI2"/>
<accession>A0A3B0WGI2</accession>
<organism evidence="1">
    <name type="scientific">hydrothermal vent metagenome</name>
    <dbReference type="NCBI Taxonomy" id="652676"/>
    <lineage>
        <taxon>unclassified sequences</taxon>
        <taxon>metagenomes</taxon>
        <taxon>ecological metagenomes</taxon>
    </lineage>
</organism>
<protein>
    <submittedName>
        <fullName evidence="1">Uncharacterized protein</fullName>
    </submittedName>
</protein>
<name>A0A3B0WGI2_9ZZZZ</name>
<sequence>MYSTTNNLSAANYLLNRLLNRLLN</sequence>
<feature type="non-terminal residue" evidence="1">
    <location>
        <position position="24"/>
    </location>
</feature>